<evidence type="ECO:0000313" key="3">
    <source>
        <dbReference type="Proteomes" id="UP000820669"/>
    </source>
</evidence>
<organism evidence="2 3">
    <name type="scientific">Pseudonocardia acidicola</name>
    <dbReference type="NCBI Taxonomy" id="2724939"/>
    <lineage>
        <taxon>Bacteria</taxon>
        <taxon>Bacillati</taxon>
        <taxon>Actinomycetota</taxon>
        <taxon>Actinomycetes</taxon>
        <taxon>Pseudonocardiales</taxon>
        <taxon>Pseudonocardiaceae</taxon>
        <taxon>Pseudonocardia</taxon>
    </lineage>
</organism>
<feature type="transmembrane region" description="Helical" evidence="1">
    <location>
        <begin position="32"/>
        <end position="53"/>
    </location>
</feature>
<protein>
    <submittedName>
        <fullName evidence="2">Uncharacterized protein</fullName>
    </submittedName>
</protein>
<proteinExistence type="predicted"/>
<keyword evidence="3" id="KW-1185">Reference proteome</keyword>
<name>A0ABX1S4Y5_9PSEU</name>
<keyword evidence="1" id="KW-1133">Transmembrane helix</keyword>
<dbReference type="RefSeq" id="WP_169379963.1">
    <property type="nucleotide sequence ID" value="NZ_JAAXLA010000005.1"/>
</dbReference>
<dbReference type="EMBL" id="JAAXLA010000005">
    <property type="protein sequence ID" value="NMH96581.1"/>
    <property type="molecule type" value="Genomic_DNA"/>
</dbReference>
<comment type="caution">
    <text evidence="2">The sequence shown here is derived from an EMBL/GenBank/DDBJ whole genome shotgun (WGS) entry which is preliminary data.</text>
</comment>
<dbReference type="Proteomes" id="UP000820669">
    <property type="component" value="Unassembled WGS sequence"/>
</dbReference>
<sequence>MAGIGWPQVAYQALCLAGPVLLPHNREPYRRLMWIISLLLVLLGMLTVLVLAVRVPMPDLPVPPQLPVSQLLL</sequence>
<keyword evidence="1" id="KW-0472">Membrane</keyword>
<gene>
    <name evidence="2" type="ORF">HF526_04515</name>
</gene>
<evidence type="ECO:0000313" key="2">
    <source>
        <dbReference type="EMBL" id="NMH96581.1"/>
    </source>
</evidence>
<accession>A0ABX1S4Y5</accession>
<reference evidence="2 3" key="1">
    <citation type="submission" date="2020-04" db="EMBL/GenBank/DDBJ databases">
        <authorList>
            <person name="Klaysubun C."/>
            <person name="Duangmal K."/>
            <person name="Lipun K."/>
        </authorList>
    </citation>
    <scope>NUCLEOTIDE SEQUENCE [LARGE SCALE GENOMIC DNA]</scope>
    <source>
        <strain evidence="2 3">K10HN5</strain>
    </source>
</reference>
<keyword evidence="1" id="KW-0812">Transmembrane</keyword>
<evidence type="ECO:0000256" key="1">
    <source>
        <dbReference type="SAM" id="Phobius"/>
    </source>
</evidence>